<reference evidence="1" key="1">
    <citation type="submission" date="2021-01" db="EMBL/GenBank/DDBJ databases">
        <title>Whole genome shotgun sequence of Sphaerimonospora thailandensis NBRC 107569.</title>
        <authorList>
            <person name="Komaki H."/>
            <person name="Tamura T."/>
        </authorList>
    </citation>
    <scope>NUCLEOTIDE SEQUENCE</scope>
    <source>
        <strain evidence="1">NBRC 107569</strain>
    </source>
</reference>
<sequence>MNTHPTPSGGLFPMVGSPSVTATAMRAAADLLERAGVSGVSVTCDDARISIQVSGLGRLAAGAGPAAGIAALSALATVLGSRVLRRDTPARPCCWLEVNGTAAGVPVIAYAEVKVSIHGQGGALAMGPDGELACTIPAADPPPLLPPGWRWATELDHPGFAPRHETVEARQP</sequence>
<keyword evidence="2" id="KW-1185">Reference proteome</keyword>
<gene>
    <name evidence="1" type="ORF">Mth01_57960</name>
</gene>
<dbReference type="Proteomes" id="UP000610966">
    <property type="component" value="Unassembled WGS sequence"/>
</dbReference>
<dbReference type="RefSeq" id="WP_204019175.1">
    <property type="nucleotide sequence ID" value="NZ_BOOG01000114.1"/>
</dbReference>
<comment type="caution">
    <text evidence="1">The sequence shown here is derived from an EMBL/GenBank/DDBJ whole genome shotgun (WGS) entry which is preliminary data.</text>
</comment>
<dbReference type="AlphaFoldDB" id="A0A8J3RJN4"/>
<accession>A0A8J3RJN4</accession>
<dbReference type="EMBL" id="BOOG01000114">
    <property type="protein sequence ID" value="GIH73543.1"/>
    <property type="molecule type" value="Genomic_DNA"/>
</dbReference>
<organism evidence="1 2">
    <name type="scientific">Sphaerimonospora thailandensis</name>
    <dbReference type="NCBI Taxonomy" id="795644"/>
    <lineage>
        <taxon>Bacteria</taxon>
        <taxon>Bacillati</taxon>
        <taxon>Actinomycetota</taxon>
        <taxon>Actinomycetes</taxon>
        <taxon>Streptosporangiales</taxon>
        <taxon>Streptosporangiaceae</taxon>
        <taxon>Sphaerimonospora</taxon>
    </lineage>
</organism>
<name>A0A8J3RJN4_9ACTN</name>
<proteinExistence type="predicted"/>
<evidence type="ECO:0000313" key="1">
    <source>
        <dbReference type="EMBL" id="GIH73543.1"/>
    </source>
</evidence>
<evidence type="ECO:0000313" key="2">
    <source>
        <dbReference type="Proteomes" id="UP000610966"/>
    </source>
</evidence>
<protein>
    <submittedName>
        <fullName evidence="1">Uncharacterized protein</fullName>
    </submittedName>
</protein>